<evidence type="ECO:0000256" key="1">
    <source>
        <dbReference type="ARBA" id="ARBA00000083"/>
    </source>
</evidence>
<dbReference type="UniPathway" id="UPA00214"/>
<comment type="similarity">
    <text evidence="4 10">Belongs to the NAD(P)-dependent epimerase/dehydratase family.</text>
</comment>
<keyword evidence="10" id="KW-0119">Carbohydrate metabolism</keyword>
<keyword evidence="9 10" id="KW-0413">Isomerase</keyword>
<dbReference type="SUPFAM" id="SSF51735">
    <property type="entry name" value="NAD(P)-binding Rossmann-fold domains"/>
    <property type="match status" value="1"/>
</dbReference>
<dbReference type="CDD" id="cd05247">
    <property type="entry name" value="UDP_G4E_1_SDR_e"/>
    <property type="match status" value="1"/>
</dbReference>
<name>A0A840WWQ9_9RHOB</name>
<dbReference type="Gene3D" id="3.40.50.720">
    <property type="entry name" value="NAD(P)-binding Rossmann-like Domain"/>
    <property type="match status" value="1"/>
</dbReference>
<keyword evidence="8" id="KW-0299">Galactose metabolism</keyword>
<evidence type="ECO:0000256" key="8">
    <source>
        <dbReference type="ARBA" id="ARBA00023144"/>
    </source>
</evidence>
<dbReference type="Proteomes" id="UP000553766">
    <property type="component" value="Unassembled WGS sequence"/>
</dbReference>
<dbReference type="Gene3D" id="3.90.25.10">
    <property type="entry name" value="UDP-galactose 4-epimerase, domain 1"/>
    <property type="match status" value="1"/>
</dbReference>
<dbReference type="AlphaFoldDB" id="A0A840WWQ9"/>
<comment type="caution">
    <text evidence="12">The sequence shown here is derived from an EMBL/GenBank/DDBJ whole genome shotgun (WGS) entry which is preliminary data.</text>
</comment>
<dbReference type="GO" id="GO:0003978">
    <property type="term" value="F:UDP-glucose 4-epimerase activity"/>
    <property type="evidence" value="ECO:0007669"/>
    <property type="project" value="UniProtKB-UniRule"/>
</dbReference>
<evidence type="ECO:0000256" key="6">
    <source>
        <dbReference type="ARBA" id="ARBA00018569"/>
    </source>
</evidence>
<keyword evidence="13" id="KW-1185">Reference proteome</keyword>
<dbReference type="Pfam" id="PF01370">
    <property type="entry name" value="Epimerase"/>
    <property type="match status" value="1"/>
</dbReference>
<evidence type="ECO:0000256" key="4">
    <source>
        <dbReference type="ARBA" id="ARBA00007637"/>
    </source>
</evidence>
<evidence type="ECO:0000313" key="13">
    <source>
        <dbReference type="Proteomes" id="UP000553766"/>
    </source>
</evidence>
<dbReference type="InterPro" id="IPR005886">
    <property type="entry name" value="UDP_G4E"/>
</dbReference>
<comment type="subunit">
    <text evidence="10">Homodimer.</text>
</comment>
<reference evidence="12 13" key="1">
    <citation type="submission" date="2020-08" db="EMBL/GenBank/DDBJ databases">
        <title>Genomic Encyclopedia of Type Strains, Phase IV (KMG-IV): sequencing the most valuable type-strain genomes for metagenomic binning, comparative biology and taxonomic classification.</title>
        <authorList>
            <person name="Goeker M."/>
        </authorList>
    </citation>
    <scope>NUCLEOTIDE SEQUENCE [LARGE SCALE GENOMIC DNA]</scope>
    <source>
        <strain evidence="12 13">DSM 103377</strain>
    </source>
</reference>
<keyword evidence="7 10" id="KW-0520">NAD</keyword>
<evidence type="ECO:0000256" key="5">
    <source>
        <dbReference type="ARBA" id="ARBA00013189"/>
    </source>
</evidence>
<evidence type="ECO:0000256" key="2">
    <source>
        <dbReference type="ARBA" id="ARBA00001911"/>
    </source>
</evidence>
<accession>A0A840WWQ9</accession>
<evidence type="ECO:0000256" key="3">
    <source>
        <dbReference type="ARBA" id="ARBA00004947"/>
    </source>
</evidence>
<evidence type="ECO:0000256" key="9">
    <source>
        <dbReference type="ARBA" id="ARBA00023235"/>
    </source>
</evidence>
<evidence type="ECO:0000313" key="12">
    <source>
        <dbReference type="EMBL" id="MBB5514135.1"/>
    </source>
</evidence>
<dbReference type="NCBIfam" id="TIGR01179">
    <property type="entry name" value="galE"/>
    <property type="match status" value="1"/>
</dbReference>
<dbReference type="GO" id="GO:0006012">
    <property type="term" value="P:galactose metabolic process"/>
    <property type="evidence" value="ECO:0007669"/>
    <property type="project" value="UniProtKB-UniPathway"/>
</dbReference>
<dbReference type="PANTHER" id="PTHR43725">
    <property type="entry name" value="UDP-GLUCOSE 4-EPIMERASE"/>
    <property type="match status" value="1"/>
</dbReference>
<dbReference type="EMBL" id="JACIJS010000001">
    <property type="protein sequence ID" value="MBB5514135.1"/>
    <property type="molecule type" value="Genomic_DNA"/>
</dbReference>
<gene>
    <name evidence="12" type="ORF">FHS89_000133</name>
</gene>
<dbReference type="InterPro" id="IPR036291">
    <property type="entry name" value="NAD(P)-bd_dom_sf"/>
</dbReference>
<comment type="catalytic activity">
    <reaction evidence="1 10">
        <text>UDP-alpha-D-glucose = UDP-alpha-D-galactose</text>
        <dbReference type="Rhea" id="RHEA:22168"/>
        <dbReference type="ChEBI" id="CHEBI:58885"/>
        <dbReference type="ChEBI" id="CHEBI:66914"/>
        <dbReference type="EC" id="5.1.3.2"/>
    </reaction>
</comment>
<evidence type="ECO:0000256" key="10">
    <source>
        <dbReference type="RuleBase" id="RU366046"/>
    </source>
</evidence>
<dbReference type="PRINTS" id="PR01713">
    <property type="entry name" value="NUCEPIMERASE"/>
</dbReference>
<comment type="cofactor">
    <cofactor evidence="2 10">
        <name>NAD(+)</name>
        <dbReference type="ChEBI" id="CHEBI:57540"/>
    </cofactor>
</comment>
<sequence length="336" mass="36348">MRVLVSGGAGYIGTHTLLDLLADRHEVCVVDNFVNSHPEALNRVARLSNATFQVERADMTDVGRISAICAAFQPHAVIHFAGLKAVKDSILSPVEYYQANVQGTLNLLRAMDGVGCRRIVFSSSATVYGLPQYLPFDEAHPCAPVNPYGRSKLFVEEILRDWAAARDASALILRYFNPVGAHPSGQIGEDPNDVPNNLMPFIAQVAVGRRARLSVFGGDYETRDGTGERDYIHVSDLAEAHVRALSSCEGKQGAETLNIGRGAGVTVLELVRAFEAASGRSVPYDIVARRAGDVASSYADASRAKEVLGWEARRGVAEMCESVWRWQSANPDGYAG</sequence>
<dbReference type="NCBIfam" id="NF007956">
    <property type="entry name" value="PRK10675.1"/>
    <property type="match status" value="1"/>
</dbReference>
<dbReference type="PANTHER" id="PTHR43725:SF47">
    <property type="entry name" value="UDP-GLUCOSE 4-EPIMERASE"/>
    <property type="match status" value="1"/>
</dbReference>
<organism evidence="12 13">
    <name type="scientific">Rubricella aquisinus</name>
    <dbReference type="NCBI Taxonomy" id="2028108"/>
    <lineage>
        <taxon>Bacteria</taxon>
        <taxon>Pseudomonadati</taxon>
        <taxon>Pseudomonadota</taxon>
        <taxon>Alphaproteobacteria</taxon>
        <taxon>Rhodobacterales</taxon>
        <taxon>Paracoccaceae</taxon>
        <taxon>Rubricella</taxon>
    </lineage>
</organism>
<proteinExistence type="inferred from homology"/>
<dbReference type="GO" id="GO:0005829">
    <property type="term" value="C:cytosol"/>
    <property type="evidence" value="ECO:0007669"/>
    <property type="project" value="TreeGrafter"/>
</dbReference>
<dbReference type="EC" id="5.1.3.2" evidence="5 10"/>
<dbReference type="RefSeq" id="WP_184007433.1">
    <property type="nucleotide sequence ID" value="NZ_JACIJS010000001.1"/>
</dbReference>
<evidence type="ECO:0000259" key="11">
    <source>
        <dbReference type="Pfam" id="PF01370"/>
    </source>
</evidence>
<dbReference type="InterPro" id="IPR001509">
    <property type="entry name" value="Epimerase_deHydtase"/>
</dbReference>
<evidence type="ECO:0000256" key="7">
    <source>
        <dbReference type="ARBA" id="ARBA00023027"/>
    </source>
</evidence>
<protein>
    <recommendedName>
        <fullName evidence="6 10">UDP-glucose 4-epimerase</fullName>
        <ecNumber evidence="5 10">5.1.3.2</ecNumber>
    </recommendedName>
</protein>
<feature type="domain" description="NAD-dependent epimerase/dehydratase" evidence="11">
    <location>
        <begin position="3"/>
        <end position="260"/>
    </location>
</feature>
<comment type="pathway">
    <text evidence="3 10">Carbohydrate metabolism; galactose metabolism.</text>
</comment>